<dbReference type="Proteomes" id="UP000515154">
    <property type="component" value="Linkage group LG7"/>
</dbReference>
<evidence type="ECO:0000313" key="12">
    <source>
        <dbReference type="Proteomes" id="UP000515154"/>
    </source>
</evidence>
<dbReference type="EC" id="2.7.11.1" evidence="1"/>
<dbReference type="GO" id="GO:0004674">
    <property type="term" value="F:protein serine/threonine kinase activity"/>
    <property type="evidence" value="ECO:0007669"/>
    <property type="project" value="UniProtKB-KW"/>
</dbReference>
<keyword evidence="12" id="KW-1185">Reference proteome</keyword>
<feature type="domain" description="Protein kinase" evidence="11">
    <location>
        <begin position="63"/>
        <end position="322"/>
    </location>
</feature>
<evidence type="ECO:0000256" key="4">
    <source>
        <dbReference type="ARBA" id="ARBA00022741"/>
    </source>
</evidence>
<comment type="similarity">
    <text evidence="10">Belongs to the protein kinase superfamily.</text>
</comment>
<accession>A0A6P7SLT4</accession>
<dbReference type="RefSeq" id="XP_029639255.1">
    <property type="nucleotide sequence ID" value="XM_029783395.2"/>
</dbReference>
<dbReference type="Gene3D" id="1.10.510.10">
    <property type="entry name" value="Transferase(Phosphotransferase) domain 1"/>
    <property type="match status" value="1"/>
</dbReference>
<gene>
    <name evidence="13" type="primary">LOC115214258</name>
</gene>
<dbReference type="PROSITE" id="PS00107">
    <property type="entry name" value="PROTEIN_KINASE_ATP"/>
    <property type="match status" value="1"/>
</dbReference>
<dbReference type="InterPro" id="IPR051681">
    <property type="entry name" value="Ser/Thr_Kinases-Pseudokinases"/>
</dbReference>
<keyword evidence="4 9" id="KW-0547">Nucleotide-binding</keyword>
<evidence type="ECO:0000256" key="8">
    <source>
        <dbReference type="ARBA" id="ARBA00048679"/>
    </source>
</evidence>
<dbReference type="SMART" id="SM00220">
    <property type="entry name" value="S_TKc"/>
    <property type="match status" value="1"/>
</dbReference>
<evidence type="ECO:0000256" key="3">
    <source>
        <dbReference type="ARBA" id="ARBA00022679"/>
    </source>
</evidence>
<name>A0A6P7SLT4_9MOLL</name>
<proteinExistence type="inferred from homology"/>
<dbReference type="PROSITE" id="PS50011">
    <property type="entry name" value="PROTEIN_KINASE_DOM"/>
    <property type="match status" value="1"/>
</dbReference>
<dbReference type="AlphaFoldDB" id="A0A6P7SLT4"/>
<organism evidence="12 13">
    <name type="scientific">Octopus sinensis</name>
    <name type="common">East Asian common octopus</name>
    <dbReference type="NCBI Taxonomy" id="2607531"/>
    <lineage>
        <taxon>Eukaryota</taxon>
        <taxon>Metazoa</taxon>
        <taxon>Spiralia</taxon>
        <taxon>Lophotrochozoa</taxon>
        <taxon>Mollusca</taxon>
        <taxon>Cephalopoda</taxon>
        <taxon>Coleoidea</taxon>
        <taxon>Octopodiformes</taxon>
        <taxon>Octopoda</taxon>
        <taxon>Incirrata</taxon>
        <taxon>Octopodidae</taxon>
        <taxon>Octopus</taxon>
    </lineage>
</organism>
<evidence type="ECO:0000256" key="2">
    <source>
        <dbReference type="ARBA" id="ARBA00022527"/>
    </source>
</evidence>
<evidence type="ECO:0000256" key="9">
    <source>
        <dbReference type="PROSITE-ProRule" id="PRU10141"/>
    </source>
</evidence>
<dbReference type="InterPro" id="IPR017441">
    <property type="entry name" value="Protein_kinase_ATP_BS"/>
</dbReference>
<dbReference type="InterPro" id="IPR011009">
    <property type="entry name" value="Kinase-like_dom_sf"/>
</dbReference>
<evidence type="ECO:0000256" key="7">
    <source>
        <dbReference type="ARBA" id="ARBA00047899"/>
    </source>
</evidence>
<evidence type="ECO:0000313" key="13">
    <source>
        <dbReference type="RefSeq" id="XP_029639255.1"/>
    </source>
</evidence>
<evidence type="ECO:0000256" key="5">
    <source>
        <dbReference type="ARBA" id="ARBA00022777"/>
    </source>
</evidence>
<evidence type="ECO:0000256" key="6">
    <source>
        <dbReference type="ARBA" id="ARBA00022840"/>
    </source>
</evidence>
<keyword evidence="6 9" id="KW-0067">ATP-binding</keyword>
<keyword evidence="2 10" id="KW-0723">Serine/threonine-protein kinase</keyword>
<sequence length="358" mass="41425">MLFNMTHHNDKYQKTFFSDFTKQMTDNLCSKGVITPHSLCRHINCHKILPFNNNVDGPLRKDLHIIKKLGSGGFGTVYLVCWKSKKFALKILHRKPENLVLKCLKAEQRLLHFEHPNIVRTLMVHSFWTGYENGLILMEYVGERNLQCLIDDSKEVLCYNRRVKFGLQVSKAIEFIHSKHVVHLDLKPTNIIITDNDVCKICDFGCCQCVKWPVVETTSLSGTAAYIAPELLKGMQPTKKCDVYSLGIILWQMLSGKVPFEYENPHVIIYKVVTDNLRPQEIDSLKTTKDLAYVTLYKQCWDREPQDRPTFEGLVETFNTWVNKTFLNYKIFHTNSLGFNLSPSNTETHEISKYKAKS</sequence>
<keyword evidence="3" id="KW-0808">Transferase</keyword>
<comment type="catalytic activity">
    <reaction evidence="7">
        <text>L-threonyl-[protein] + ATP = O-phospho-L-threonyl-[protein] + ADP + H(+)</text>
        <dbReference type="Rhea" id="RHEA:46608"/>
        <dbReference type="Rhea" id="RHEA-COMP:11060"/>
        <dbReference type="Rhea" id="RHEA-COMP:11605"/>
        <dbReference type="ChEBI" id="CHEBI:15378"/>
        <dbReference type="ChEBI" id="CHEBI:30013"/>
        <dbReference type="ChEBI" id="CHEBI:30616"/>
        <dbReference type="ChEBI" id="CHEBI:61977"/>
        <dbReference type="ChEBI" id="CHEBI:456216"/>
        <dbReference type="EC" id="2.7.11.1"/>
    </reaction>
</comment>
<dbReference type="SUPFAM" id="SSF56112">
    <property type="entry name" value="Protein kinase-like (PK-like)"/>
    <property type="match status" value="1"/>
</dbReference>
<comment type="catalytic activity">
    <reaction evidence="8">
        <text>L-seryl-[protein] + ATP = O-phospho-L-seryl-[protein] + ADP + H(+)</text>
        <dbReference type="Rhea" id="RHEA:17989"/>
        <dbReference type="Rhea" id="RHEA-COMP:9863"/>
        <dbReference type="Rhea" id="RHEA-COMP:11604"/>
        <dbReference type="ChEBI" id="CHEBI:15378"/>
        <dbReference type="ChEBI" id="CHEBI:29999"/>
        <dbReference type="ChEBI" id="CHEBI:30616"/>
        <dbReference type="ChEBI" id="CHEBI:83421"/>
        <dbReference type="ChEBI" id="CHEBI:456216"/>
        <dbReference type="EC" id="2.7.11.1"/>
    </reaction>
</comment>
<dbReference type="KEGG" id="osn:115214258"/>
<reference evidence="13" key="1">
    <citation type="submission" date="2025-08" db="UniProtKB">
        <authorList>
            <consortium name="RefSeq"/>
        </authorList>
    </citation>
    <scope>IDENTIFICATION</scope>
</reference>
<evidence type="ECO:0000256" key="10">
    <source>
        <dbReference type="RuleBase" id="RU000304"/>
    </source>
</evidence>
<dbReference type="PANTHER" id="PTHR44329:SF285">
    <property type="entry name" value="V-MOS MOLONEY MURINE SARCOMA VIRAL ONCO HOMOLOG"/>
    <property type="match status" value="1"/>
</dbReference>
<dbReference type="PROSITE" id="PS00108">
    <property type="entry name" value="PROTEIN_KINASE_ST"/>
    <property type="match status" value="1"/>
</dbReference>
<feature type="binding site" evidence="9">
    <location>
        <position position="102"/>
    </location>
    <ligand>
        <name>ATP</name>
        <dbReference type="ChEBI" id="CHEBI:30616"/>
    </ligand>
</feature>
<protein>
    <recommendedName>
        <fullName evidence="1">non-specific serine/threonine protein kinase</fullName>
        <ecNumber evidence="1">2.7.11.1</ecNumber>
    </recommendedName>
</protein>
<dbReference type="Pfam" id="PF00069">
    <property type="entry name" value="Pkinase"/>
    <property type="match status" value="1"/>
</dbReference>
<dbReference type="InterPro" id="IPR008271">
    <property type="entry name" value="Ser/Thr_kinase_AS"/>
</dbReference>
<dbReference type="InterPro" id="IPR000719">
    <property type="entry name" value="Prot_kinase_dom"/>
</dbReference>
<keyword evidence="5" id="KW-0418">Kinase</keyword>
<dbReference type="PANTHER" id="PTHR44329">
    <property type="entry name" value="SERINE/THREONINE-PROTEIN KINASE TNNI3K-RELATED"/>
    <property type="match status" value="1"/>
</dbReference>
<evidence type="ECO:0000259" key="11">
    <source>
        <dbReference type="PROSITE" id="PS50011"/>
    </source>
</evidence>
<evidence type="ECO:0000256" key="1">
    <source>
        <dbReference type="ARBA" id="ARBA00012513"/>
    </source>
</evidence>
<dbReference type="GO" id="GO:0005524">
    <property type="term" value="F:ATP binding"/>
    <property type="evidence" value="ECO:0007669"/>
    <property type="project" value="UniProtKB-UniRule"/>
</dbReference>